<feature type="region of interest" description="Disordered" evidence="1">
    <location>
        <begin position="1"/>
        <end position="24"/>
    </location>
</feature>
<feature type="compositionally biased region" description="Polar residues" evidence="1">
    <location>
        <begin position="211"/>
        <end position="230"/>
    </location>
</feature>
<dbReference type="AlphaFoldDB" id="A0A562DIN1"/>
<organism evidence="2 3">
    <name type="scientific">Rhodococcus rhodochrous J45</name>
    <dbReference type="NCBI Taxonomy" id="935266"/>
    <lineage>
        <taxon>Bacteria</taxon>
        <taxon>Bacillati</taxon>
        <taxon>Actinomycetota</taxon>
        <taxon>Actinomycetes</taxon>
        <taxon>Mycobacteriales</taxon>
        <taxon>Nocardiaceae</taxon>
        <taxon>Rhodococcus</taxon>
    </lineage>
</organism>
<comment type="caution">
    <text evidence="2">The sequence shown here is derived from an EMBL/GenBank/DDBJ whole genome shotgun (WGS) entry which is preliminary data.</text>
</comment>
<sequence length="324" mass="34702">MAHSRSDLHRKAAQAAAIKRAKACRHMHAPLVASAAVTVRDDGNPPAQTPGTRPAQDSVPSARRGGRIPGLVKPQPGAPDGPRRRRKVTAATAARLDRIIDGLVASYLASNGAAAVSKKVSFGAAPEAHDTLIRAYLLDKLSEASAQAQRRVEIERQGPLLSVRVTLEPASTTAAPTKSEPAPTPHRPVTIPTSAGPFEYTPPIDLHRDTVSAQEASSRLSRTGQSTSRTIAHERRKESKLLALKVANGFRFPTFQFDPRGGIHPLVERANMRLGAFNDPWGTLSWWFEDNDILDDMSPVAALAAGALDERLLDAALDDLTAGM</sequence>
<reference evidence="2 3" key="1">
    <citation type="submission" date="2019-07" db="EMBL/GenBank/DDBJ databases">
        <title>Genome sequencing of lignin-degrading bacterial isolates.</title>
        <authorList>
            <person name="Gladden J."/>
        </authorList>
    </citation>
    <scope>NUCLEOTIDE SEQUENCE [LARGE SCALE GENOMIC DNA]</scope>
    <source>
        <strain evidence="2 3">J45</strain>
    </source>
</reference>
<evidence type="ECO:0000313" key="3">
    <source>
        <dbReference type="Proteomes" id="UP000317573"/>
    </source>
</evidence>
<evidence type="ECO:0000256" key="1">
    <source>
        <dbReference type="SAM" id="MobiDB-lite"/>
    </source>
</evidence>
<protein>
    <submittedName>
        <fullName evidence="2">Uncharacterized protein</fullName>
    </submittedName>
</protein>
<evidence type="ECO:0000313" key="2">
    <source>
        <dbReference type="EMBL" id="TWH09394.1"/>
    </source>
</evidence>
<name>A0A562DIN1_RHORH</name>
<gene>
    <name evidence="2" type="ORF">L618_005700000040</name>
</gene>
<dbReference type="Proteomes" id="UP000317573">
    <property type="component" value="Unassembled WGS sequence"/>
</dbReference>
<feature type="compositionally biased region" description="Basic and acidic residues" evidence="1">
    <location>
        <begin position="1"/>
        <end position="10"/>
    </location>
</feature>
<proteinExistence type="predicted"/>
<feature type="region of interest" description="Disordered" evidence="1">
    <location>
        <begin position="170"/>
        <end position="194"/>
    </location>
</feature>
<feature type="region of interest" description="Disordered" evidence="1">
    <location>
        <begin position="211"/>
        <end position="234"/>
    </location>
</feature>
<accession>A0A562DIN1</accession>
<dbReference type="EMBL" id="VLJT01000058">
    <property type="protein sequence ID" value="TWH09394.1"/>
    <property type="molecule type" value="Genomic_DNA"/>
</dbReference>
<feature type="region of interest" description="Disordered" evidence="1">
    <location>
        <begin position="37"/>
        <end position="87"/>
    </location>
</feature>